<name>A0A0E3EUG1_9CAUD</name>
<proteinExistence type="predicted"/>
<sequence length="42" mass="4973">MNVNELPDGKLQIEWDENDPVNGIITETNHERERIARWKTPN</sequence>
<gene>
    <name evidence="1" type="ORF">Syn7803C69_19</name>
</gene>
<dbReference type="EMBL" id="KJ019044">
    <property type="protein sequence ID" value="AIX18103.1"/>
    <property type="molecule type" value="Genomic_DNA"/>
</dbReference>
<protein>
    <submittedName>
        <fullName evidence="1">Uncharacterized protein</fullName>
    </submittedName>
</protein>
<evidence type="ECO:0000313" key="2">
    <source>
        <dbReference type="Proteomes" id="UP000185336"/>
    </source>
</evidence>
<reference evidence="1 2" key="1">
    <citation type="submission" date="2013-12" db="EMBL/GenBank/DDBJ databases">
        <title>Ecological redundancy of diverse viral populations within a natural community.</title>
        <authorList>
            <person name="Gregory A.C."/>
            <person name="LaButti K."/>
            <person name="Copeland A."/>
            <person name="Woyke T."/>
            <person name="Sullivan M.B."/>
        </authorList>
    </citation>
    <scope>NUCLEOTIDE SEQUENCE [LARGE SCALE GENOMIC DNA]</scope>
    <source>
        <strain evidence="1">Syn7803C69</strain>
    </source>
</reference>
<dbReference type="Proteomes" id="UP000185336">
    <property type="component" value="Segment"/>
</dbReference>
<accession>A0A0E3EUG1</accession>
<organism evidence="1 2">
    <name type="scientific">Synechococcus phage ACG-2014b</name>
    <dbReference type="NCBI Taxonomy" id="1493508"/>
    <lineage>
        <taxon>Viruses</taxon>
        <taxon>Duplodnaviria</taxon>
        <taxon>Heunggongvirae</taxon>
        <taxon>Uroviricota</taxon>
        <taxon>Caudoviricetes</taxon>
        <taxon>Pantevenvirales</taxon>
        <taxon>Kyanoviridae</taxon>
        <taxon>Nereusvirus</taxon>
        <taxon>Nereusvirus tusconc4</taxon>
    </lineage>
</organism>
<evidence type="ECO:0000313" key="1">
    <source>
        <dbReference type="EMBL" id="AIX18103.1"/>
    </source>
</evidence>